<protein>
    <submittedName>
        <fullName evidence="1">Eukaryotic initiation factor 4A-III-like protein</fullName>
    </submittedName>
</protein>
<evidence type="ECO:0000313" key="2">
    <source>
        <dbReference type="Proteomes" id="UP000288716"/>
    </source>
</evidence>
<accession>A0A443RSI9</accession>
<dbReference type="AlphaFoldDB" id="A0A443RSI9"/>
<keyword evidence="1" id="KW-0648">Protein biosynthesis</keyword>
<proteinExistence type="predicted"/>
<dbReference type="STRING" id="299467.A0A443RSI9"/>
<dbReference type="SUPFAM" id="SSF52540">
    <property type="entry name" value="P-loop containing nucleoside triphosphate hydrolases"/>
    <property type="match status" value="1"/>
</dbReference>
<evidence type="ECO:0000313" key="1">
    <source>
        <dbReference type="EMBL" id="RWS18253.1"/>
    </source>
</evidence>
<comment type="caution">
    <text evidence="1">The sequence shown here is derived from an EMBL/GenBank/DDBJ whole genome shotgun (WGS) entry which is preliminary data.</text>
</comment>
<gene>
    <name evidence="1" type="ORF">B4U80_15043</name>
</gene>
<dbReference type="EMBL" id="NCKV01042916">
    <property type="protein sequence ID" value="RWS18253.1"/>
    <property type="molecule type" value="Genomic_DNA"/>
</dbReference>
<keyword evidence="2" id="KW-1185">Reference proteome</keyword>
<dbReference type="Gene3D" id="3.40.50.300">
    <property type="entry name" value="P-loop containing nucleotide triphosphate hydrolases"/>
    <property type="match status" value="1"/>
</dbReference>
<sequence>MAARMQNIPISAAFLGTAGLKEDIKSGLVATGFDSISSMQQRAIYAVMDGFDVIVFSTFGSNENAILSLCALQQIDTALKEVQILVLAPTHETAREIRIYVNGVGRFMKINCQ</sequence>
<dbReference type="InterPro" id="IPR027417">
    <property type="entry name" value="P-loop_NTPase"/>
</dbReference>
<organism evidence="1 2">
    <name type="scientific">Leptotrombidium deliense</name>
    <dbReference type="NCBI Taxonomy" id="299467"/>
    <lineage>
        <taxon>Eukaryota</taxon>
        <taxon>Metazoa</taxon>
        <taxon>Ecdysozoa</taxon>
        <taxon>Arthropoda</taxon>
        <taxon>Chelicerata</taxon>
        <taxon>Arachnida</taxon>
        <taxon>Acari</taxon>
        <taxon>Acariformes</taxon>
        <taxon>Trombidiformes</taxon>
        <taxon>Prostigmata</taxon>
        <taxon>Anystina</taxon>
        <taxon>Parasitengona</taxon>
        <taxon>Trombiculoidea</taxon>
        <taxon>Trombiculidae</taxon>
        <taxon>Leptotrombidium</taxon>
    </lineage>
</organism>
<reference evidence="1 2" key="1">
    <citation type="journal article" date="2018" name="Gigascience">
        <title>Genomes of trombidid mites reveal novel predicted allergens and laterally-transferred genes associated with secondary metabolism.</title>
        <authorList>
            <person name="Dong X."/>
            <person name="Chaisiri K."/>
            <person name="Xia D."/>
            <person name="Armstrong S.D."/>
            <person name="Fang Y."/>
            <person name="Donnelly M.J."/>
            <person name="Kadowaki T."/>
            <person name="McGarry J.W."/>
            <person name="Darby A.C."/>
            <person name="Makepeace B.L."/>
        </authorList>
    </citation>
    <scope>NUCLEOTIDE SEQUENCE [LARGE SCALE GENOMIC DNA]</scope>
    <source>
        <strain evidence="1">UoL-UT</strain>
    </source>
</reference>
<dbReference type="VEuPathDB" id="VectorBase:LDEU013787"/>
<keyword evidence="1" id="KW-0396">Initiation factor</keyword>
<dbReference type="GO" id="GO:0003743">
    <property type="term" value="F:translation initiation factor activity"/>
    <property type="evidence" value="ECO:0007669"/>
    <property type="project" value="UniProtKB-KW"/>
</dbReference>
<name>A0A443RSI9_9ACAR</name>
<dbReference type="Proteomes" id="UP000288716">
    <property type="component" value="Unassembled WGS sequence"/>
</dbReference>
<feature type="non-terminal residue" evidence="1">
    <location>
        <position position="113"/>
    </location>
</feature>